<accession>A0A1E5RGH8</accession>
<comment type="caution">
    <text evidence="9">The sequence shown here is derived from an EMBL/GenBank/DDBJ whole genome shotgun (WGS) entry which is preliminary data.</text>
</comment>
<dbReference type="InterPro" id="IPR018823">
    <property type="entry name" value="ArAE_2_N"/>
</dbReference>
<dbReference type="PANTHER" id="PTHR47804:SF4">
    <property type="entry name" value="AFR661WP"/>
    <property type="match status" value="1"/>
</dbReference>
<keyword evidence="4 6" id="KW-0472">Membrane</keyword>
<dbReference type="InterPro" id="IPR023244">
    <property type="entry name" value="Brefeldin_A-sensitivity_4"/>
</dbReference>
<keyword evidence="2 6" id="KW-0812">Transmembrane</keyword>
<feature type="transmembrane region" description="Helical" evidence="6">
    <location>
        <begin position="757"/>
        <end position="777"/>
    </location>
</feature>
<evidence type="ECO:0000256" key="4">
    <source>
        <dbReference type="ARBA" id="ARBA00023136"/>
    </source>
</evidence>
<name>A0A1E5RGH8_9ASCO</name>
<evidence type="ECO:0000259" key="8">
    <source>
        <dbReference type="Pfam" id="PF13515"/>
    </source>
</evidence>
<proteinExistence type="predicted"/>
<feature type="transmembrane region" description="Helical" evidence="6">
    <location>
        <begin position="647"/>
        <end position="668"/>
    </location>
</feature>
<evidence type="ECO:0000313" key="9">
    <source>
        <dbReference type="EMBL" id="OEJ86018.1"/>
    </source>
</evidence>
<dbReference type="FunCoup" id="A0A1E5RGH8">
    <property type="interactions" value="21"/>
</dbReference>
<gene>
    <name evidence="9" type="ORF">AWRI3579_g1574</name>
</gene>
<feature type="transmembrane region" description="Helical" evidence="6">
    <location>
        <begin position="724"/>
        <end position="745"/>
    </location>
</feature>
<dbReference type="AlphaFoldDB" id="A0A1E5RGH8"/>
<feature type="transmembrane region" description="Helical" evidence="6">
    <location>
        <begin position="698"/>
        <end position="718"/>
    </location>
</feature>
<comment type="subcellular location">
    <subcellularLocation>
        <location evidence="1">Membrane</location>
        <topology evidence="1">Multi-pass membrane protein</topology>
    </subcellularLocation>
</comment>
<evidence type="ECO:0000256" key="2">
    <source>
        <dbReference type="ARBA" id="ARBA00022692"/>
    </source>
</evidence>
<evidence type="ECO:0000256" key="3">
    <source>
        <dbReference type="ARBA" id="ARBA00022989"/>
    </source>
</evidence>
<evidence type="ECO:0000256" key="6">
    <source>
        <dbReference type="SAM" id="Phobius"/>
    </source>
</evidence>
<reference evidence="10" key="1">
    <citation type="journal article" date="2016" name="Genome Announc.">
        <title>Genome sequences of three species of Hanseniaspora isolated from spontaneous wine fermentations.</title>
        <authorList>
            <person name="Sternes P.R."/>
            <person name="Lee D."/>
            <person name="Kutyna D.R."/>
            <person name="Borneman A.R."/>
        </authorList>
    </citation>
    <scope>NUCLEOTIDE SEQUENCE [LARGE SCALE GENOMIC DNA]</scope>
    <source>
        <strain evidence="10">AWRI3579</strain>
    </source>
</reference>
<dbReference type="Pfam" id="PF13515">
    <property type="entry name" value="FUSC_2"/>
    <property type="match status" value="1"/>
</dbReference>
<feature type="domain" description="Putative ER transporter 6TM N-terminal" evidence="7">
    <location>
        <begin position="20"/>
        <end position="311"/>
    </location>
</feature>
<keyword evidence="10" id="KW-1185">Reference proteome</keyword>
<dbReference type="PANTHER" id="PTHR47804">
    <property type="entry name" value="60S RIBOSOMAL PROTEIN L19"/>
    <property type="match status" value="1"/>
</dbReference>
<evidence type="ECO:0000256" key="1">
    <source>
        <dbReference type="ARBA" id="ARBA00004141"/>
    </source>
</evidence>
<dbReference type="InterPro" id="IPR052430">
    <property type="entry name" value="IVT-Associated"/>
</dbReference>
<evidence type="ECO:0000259" key="7">
    <source>
        <dbReference type="Pfam" id="PF10337"/>
    </source>
</evidence>
<evidence type="ECO:0000313" key="10">
    <source>
        <dbReference type="Proteomes" id="UP000095728"/>
    </source>
</evidence>
<organism evidence="9 10">
    <name type="scientific">Hanseniaspora osmophila</name>
    <dbReference type="NCBI Taxonomy" id="56408"/>
    <lineage>
        <taxon>Eukaryota</taxon>
        <taxon>Fungi</taxon>
        <taxon>Dikarya</taxon>
        <taxon>Ascomycota</taxon>
        <taxon>Saccharomycotina</taxon>
        <taxon>Saccharomycetes</taxon>
        <taxon>Saccharomycodales</taxon>
        <taxon>Saccharomycodaceae</taxon>
        <taxon>Hanseniaspora</taxon>
    </lineage>
</organism>
<feature type="domain" description="Integral membrane bound transporter" evidence="8">
    <location>
        <begin position="641"/>
        <end position="769"/>
    </location>
</feature>
<dbReference type="STRING" id="56408.A0A1E5RGH8"/>
<feature type="transmembrane region" description="Helical" evidence="6">
    <location>
        <begin position="616"/>
        <end position="635"/>
    </location>
</feature>
<feature type="region of interest" description="Disordered" evidence="5">
    <location>
        <begin position="962"/>
        <end position="981"/>
    </location>
</feature>
<dbReference type="EMBL" id="LPNM01000006">
    <property type="protein sequence ID" value="OEJ86018.1"/>
    <property type="molecule type" value="Genomic_DNA"/>
</dbReference>
<dbReference type="PRINTS" id="PR02047">
    <property type="entry name" value="BREFELDNASP4"/>
</dbReference>
<evidence type="ECO:0000256" key="5">
    <source>
        <dbReference type="SAM" id="MobiDB-lite"/>
    </source>
</evidence>
<dbReference type="Pfam" id="PF10337">
    <property type="entry name" value="ArAE_2_N"/>
    <property type="match status" value="1"/>
</dbReference>
<dbReference type="OrthoDB" id="68611at2759"/>
<feature type="transmembrane region" description="Helical" evidence="6">
    <location>
        <begin position="148"/>
        <end position="165"/>
    </location>
</feature>
<feature type="transmembrane region" description="Helical" evidence="6">
    <location>
        <begin position="674"/>
        <end position="691"/>
    </location>
</feature>
<keyword evidence="3 6" id="KW-1133">Transmembrane helix</keyword>
<dbReference type="InterPro" id="IPR049453">
    <property type="entry name" value="Memb_transporter_dom"/>
</dbReference>
<dbReference type="InParanoid" id="A0A1E5RGH8"/>
<protein>
    <submittedName>
        <fullName evidence="9">Putative membrane protein</fullName>
    </submittedName>
</protein>
<feature type="transmembrane region" description="Helical" evidence="6">
    <location>
        <begin position="124"/>
        <end position="142"/>
    </location>
</feature>
<dbReference type="Proteomes" id="UP000095728">
    <property type="component" value="Unassembled WGS sequence"/>
</dbReference>
<sequence length="1179" mass="133038">MDSNFIKSVRKLQQKYYPCDRMLLKRLIKCCVHSTLCYICCLFPPLRDRLGLEPSFLPLISVIIHPGRRLSATVQHTIKCGFGLLSGLCWALLGREIAQRCLGHTWNILSEAEHRELHYARYQAALAILVVFECIMLFYHGWMRSVEHTNFAMVFPFFLVVHFAFSESLKENAREIALSYTAPFFLGIAFALVWNIILFPDLGTTYLGTSVINSLNNIHDAVDDSVKFFTSANHFTKDSSFYLENYKSLLKYKNSVQSKISVTNLVYNECAFEISYSYMAPHSVKPIIDQFRNLSLCVNGLINACQLEFFAIDNDNSKDFIQTRREVIFVDHDRLLKILDILEPCVNDLGSKLSHALYQAKIALAFSYDVSQKDVKASNSFPFAGDVAIGKNQNANHFDEVTESIELALKVFDKTFKNELAGLGYDMLTPSDEMFLLSSFLMNFKQCARTIISVVKETNVLYTKRVERESKGWIRGKKLWFNFMGSFKQFVTFVLGGSPHRSGKTPTSRATHSVTESQALQGNVGNNVTLEYEGSRGGPNEGIAQRPKFEEEQLLGQSEDMGIEKIESLKRKETLPVTSKTGSEVNADETLTLNEKILHAIEFFSFQCRTSWRPHFIFGFQVTVCLTIVSVPMFLPEGRAWYGHMHGPWMAFVAILCMEPNVGGTFWVSFLRSFGVVAGSAWAYLCYVAGYHKSNDPYLCTVLTVFGAFPGFYYFIATPYVKGAIIYIITIYIVLLATIIPSKTLKSGILQNFAKRCFAVATGAPVALVTQLVFFPIQARDCLNEELSFVCGCLSQMILLLETGLESDSLSSMNFTSEKYHRFTTLSSAAKAALRRATEYKGLTRQEPRIKGEYINIEQAQTDIILLMKEIVERLDNIGNVTIHFGSDMLKDVNKDLHAYRRQGVASLLSVIRALGESYLNKTPLPPFLPSARICHRRFVNRIKEVMDQNYGHVIQRMGLVETPNDSDSDNESDSKEDSNDDMLMFARKRKLVISDNTRSKEVLRDTLLSWNARNANFEEVIEYVEELVVFTKKLVGSTDFQYGFLSRPLNAEWAAQAVTDFDDYAQNGTSPSKLQAALSQSSKNERINDNDVDSSVLIRMPTIQKSTTLDMKTKKRAYSIGSIDTHTAEALAHIHDPIPSALDSTSNKSTSPSLQETTIKATELPPILKNVFVNKRND</sequence>
<dbReference type="GO" id="GO:0016020">
    <property type="term" value="C:membrane"/>
    <property type="evidence" value="ECO:0007669"/>
    <property type="project" value="UniProtKB-SubCell"/>
</dbReference>
<feature type="transmembrane region" description="Helical" evidence="6">
    <location>
        <begin position="177"/>
        <end position="197"/>
    </location>
</feature>